<proteinExistence type="predicted"/>
<evidence type="ECO:0000313" key="1">
    <source>
        <dbReference type="EMBL" id="MBM9576265.1"/>
    </source>
</evidence>
<gene>
    <name evidence="1" type="ORF">JWG45_03770</name>
</gene>
<sequence>MKPTDVSPIIRVFKVFLYDGATPFITKDPVLIADVISDAEPGDDEIRIKVQSFTEHEYSNLPEWDGP</sequence>
<name>A0ABS2U7C1_9LEPT</name>
<reference evidence="1 2" key="1">
    <citation type="submission" date="2021-02" db="EMBL/GenBank/DDBJ databases">
        <title>Leptospira ainlahdjerensis sp. nov., Leptospira ainazelensis sp. nov., Leptospira abararensis sp. nov. and Leptospira chreensis sp. nov., four new species isolated from water sources in Algeria.</title>
        <authorList>
            <person name="Amara Korba A."/>
            <person name="Kainiu M."/>
            <person name="Vincent A.T."/>
            <person name="Mariet J.-F."/>
            <person name="Veyrier F.J."/>
            <person name="Goarant C."/>
            <person name="Picardeau M."/>
        </authorList>
    </citation>
    <scope>NUCLEOTIDE SEQUENCE [LARGE SCALE GENOMIC DNA]</scope>
    <source>
        <strain evidence="1 2">201903070</strain>
    </source>
</reference>
<evidence type="ECO:0000313" key="2">
    <source>
        <dbReference type="Proteomes" id="UP000724686"/>
    </source>
</evidence>
<organism evidence="1 2">
    <name type="scientific">Leptospira ainlahdjerensis</name>
    <dbReference type="NCBI Taxonomy" id="2810033"/>
    <lineage>
        <taxon>Bacteria</taxon>
        <taxon>Pseudomonadati</taxon>
        <taxon>Spirochaetota</taxon>
        <taxon>Spirochaetia</taxon>
        <taxon>Leptospirales</taxon>
        <taxon>Leptospiraceae</taxon>
        <taxon>Leptospira</taxon>
    </lineage>
</organism>
<dbReference type="EMBL" id="JAFFPU010000015">
    <property type="protein sequence ID" value="MBM9576265.1"/>
    <property type="molecule type" value="Genomic_DNA"/>
</dbReference>
<protein>
    <submittedName>
        <fullName evidence="1">Uncharacterized protein</fullName>
    </submittedName>
</protein>
<accession>A0ABS2U7C1</accession>
<dbReference type="Proteomes" id="UP000724686">
    <property type="component" value="Unassembled WGS sequence"/>
</dbReference>
<comment type="caution">
    <text evidence="1">The sequence shown here is derived from an EMBL/GenBank/DDBJ whole genome shotgun (WGS) entry which is preliminary data.</text>
</comment>
<keyword evidence="2" id="KW-1185">Reference proteome</keyword>